<evidence type="ECO:0000256" key="2">
    <source>
        <dbReference type="ARBA" id="ARBA00006247"/>
    </source>
</evidence>
<name>A0AAF3F3N0_9BILA</name>
<dbReference type="AlphaFoldDB" id="A0AAF3F3N0"/>
<dbReference type="Gene3D" id="3.40.630.10">
    <property type="entry name" value="Zn peptidases"/>
    <property type="match status" value="1"/>
</dbReference>
<dbReference type="PANTHER" id="PTHR43808:SF8">
    <property type="entry name" value="PEPTIDASE M20 DIMERISATION DOMAIN-CONTAINING PROTEIN"/>
    <property type="match status" value="1"/>
</dbReference>
<evidence type="ECO:0000259" key="6">
    <source>
        <dbReference type="Pfam" id="PF07687"/>
    </source>
</evidence>
<comment type="cofactor">
    <cofactor evidence="1">
        <name>Zn(2+)</name>
        <dbReference type="ChEBI" id="CHEBI:29105"/>
    </cofactor>
</comment>
<dbReference type="SUPFAM" id="SSF55031">
    <property type="entry name" value="Bacterial exopeptidase dimerisation domain"/>
    <property type="match status" value="1"/>
</dbReference>
<evidence type="ECO:0000256" key="3">
    <source>
        <dbReference type="ARBA" id="ARBA00022723"/>
    </source>
</evidence>
<evidence type="ECO:0000256" key="1">
    <source>
        <dbReference type="ARBA" id="ARBA00001947"/>
    </source>
</evidence>
<evidence type="ECO:0000313" key="7">
    <source>
        <dbReference type="Proteomes" id="UP000887575"/>
    </source>
</evidence>
<dbReference type="Proteomes" id="UP000887575">
    <property type="component" value="Unassembled WGS sequence"/>
</dbReference>
<dbReference type="Pfam" id="PF07687">
    <property type="entry name" value="M20_dimer"/>
    <property type="match status" value="1"/>
</dbReference>
<proteinExistence type="inferred from homology"/>
<reference evidence="8" key="1">
    <citation type="submission" date="2024-02" db="UniProtKB">
        <authorList>
            <consortium name="WormBaseParasite"/>
        </authorList>
    </citation>
    <scope>IDENTIFICATION</scope>
</reference>
<feature type="domain" description="Peptidase M20 dimerisation" evidence="6">
    <location>
        <begin position="108"/>
        <end position="205"/>
    </location>
</feature>
<keyword evidence="3" id="KW-0479">Metal-binding</keyword>
<dbReference type="PANTHER" id="PTHR43808">
    <property type="entry name" value="ACETYLORNITHINE DEACETYLASE"/>
    <property type="match status" value="1"/>
</dbReference>
<evidence type="ECO:0000256" key="5">
    <source>
        <dbReference type="ARBA" id="ARBA00022833"/>
    </source>
</evidence>
<dbReference type="Pfam" id="PF01546">
    <property type="entry name" value="Peptidase_M20"/>
    <property type="match status" value="1"/>
</dbReference>
<keyword evidence="7" id="KW-1185">Reference proteome</keyword>
<protein>
    <submittedName>
        <fullName evidence="8">Peptidase M20 dimerisation domain-containing protein</fullName>
    </submittedName>
</protein>
<keyword evidence="4" id="KW-0378">Hydrolase</keyword>
<comment type="similarity">
    <text evidence="2">Belongs to the peptidase M20A family.</text>
</comment>
<dbReference type="Gene3D" id="3.30.70.360">
    <property type="match status" value="1"/>
</dbReference>
<dbReference type="InterPro" id="IPR036264">
    <property type="entry name" value="Bact_exopeptidase_dim_dom"/>
</dbReference>
<sequence length="289" mass="32061">MKEKEKSHVRLLFNTHLDTVPPYIPPKEDEEKIYGRGCNDAKGQLAAMIYAANRVVEERPEIAEQIGLLFVVGEELDHIGMIEANKLQLQPHFLVVGEPTENRFASIQKGAFKFVIKTTGKAGHSGYPHTGVSAIHKLLPILTDIMNHDWPKSELHGDTTLNIGKISGGHALNAWAEAAEAMIFIRVTTSVVDVRERLEKIVGNRAELDYTLGGNDPVVLSEPPFEAPRITACFNTDLPYFDRRHLLKAVYLFGAGSITNAHSDDEFIVKSDLLSAVDTYFKLCVTLLS</sequence>
<dbReference type="InterPro" id="IPR050072">
    <property type="entry name" value="Peptidase_M20A"/>
</dbReference>
<organism evidence="7 8">
    <name type="scientific">Mesorhabditis belari</name>
    <dbReference type="NCBI Taxonomy" id="2138241"/>
    <lineage>
        <taxon>Eukaryota</taxon>
        <taxon>Metazoa</taxon>
        <taxon>Ecdysozoa</taxon>
        <taxon>Nematoda</taxon>
        <taxon>Chromadorea</taxon>
        <taxon>Rhabditida</taxon>
        <taxon>Rhabditina</taxon>
        <taxon>Rhabditomorpha</taxon>
        <taxon>Rhabditoidea</taxon>
        <taxon>Rhabditidae</taxon>
        <taxon>Mesorhabditinae</taxon>
        <taxon>Mesorhabditis</taxon>
    </lineage>
</organism>
<dbReference type="GO" id="GO:0016787">
    <property type="term" value="F:hydrolase activity"/>
    <property type="evidence" value="ECO:0007669"/>
    <property type="project" value="UniProtKB-KW"/>
</dbReference>
<dbReference type="WBParaSite" id="MBELARI_LOCUS21175">
    <property type="protein sequence ID" value="MBELARI_LOCUS21175"/>
    <property type="gene ID" value="MBELARI_LOCUS21175"/>
</dbReference>
<evidence type="ECO:0000313" key="8">
    <source>
        <dbReference type="WBParaSite" id="MBELARI_LOCUS21175"/>
    </source>
</evidence>
<dbReference type="InterPro" id="IPR002933">
    <property type="entry name" value="Peptidase_M20"/>
</dbReference>
<dbReference type="InterPro" id="IPR011650">
    <property type="entry name" value="Peptidase_M20_dimer"/>
</dbReference>
<dbReference type="GO" id="GO:0046872">
    <property type="term" value="F:metal ion binding"/>
    <property type="evidence" value="ECO:0007669"/>
    <property type="project" value="UniProtKB-KW"/>
</dbReference>
<keyword evidence="5" id="KW-0862">Zinc</keyword>
<evidence type="ECO:0000256" key="4">
    <source>
        <dbReference type="ARBA" id="ARBA00022801"/>
    </source>
</evidence>
<dbReference type="SUPFAM" id="SSF53187">
    <property type="entry name" value="Zn-dependent exopeptidases"/>
    <property type="match status" value="1"/>
</dbReference>
<accession>A0AAF3F3N0</accession>